<evidence type="ECO:0000313" key="14">
    <source>
        <dbReference type="EMBL" id="OLU47395.1"/>
    </source>
</evidence>
<dbReference type="Gene3D" id="3.40.50.10490">
    <property type="entry name" value="Glucose-6-phosphate isomerase like protein, domain 1"/>
    <property type="match status" value="1"/>
</dbReference>
<gene>
    <name evidence="12" type="primary">murQ</name>
    <name evidence="14" type="ORF">BO225_03100</name>
</gene>
<comment type="function">
    <text evidence="12">Specifically catalyzes the cleavage of the D-lactyl ether substituent of MurNAc 6-phosphate, producing GlcNAc 6-phosphate and D-lactate.</text>
</comment>
<dbReference type="PANTHER" id="PTHR10088">
    <property type="entry name" value="GLUCOKINASE REGULATORY PROTEIN"/>
    <property type="match status" value="1"/>
</dbReference>
<protein>
    <recommendedName>
        <fullName evidence="9 12">N-acetylmuramic acid 6-phosphate etherase</fullName>
        <shortName evidence="12">MurNAc-6-P etherase</shortName>
        <ecNumber evidence="8 12">4.2.1.126</ecNumber>
    </recommendedName>
    <alternativeName>
        <fullName evidence="11 12">N-acetylmuramic acid 6-phosphate hydrolase</fullName>
    </alternativeName>
    <alternativeName>
        <fullName evidence="10 12">N-acetylmuramic acid 6-phosphate lyase</fullName>
    </alternativeName>
</protein>
<dbReference type="InterPro" id="IPR046348">
    <property type="entry name" value="SIS_dom_sf"/>
</dbReference>
<evidence type="ECO:0000256" key="9">
    <source>
        <dbReference type="ARBA" id="ARBA00070061"/>
    </source>
</evidence>
<dbReference type="HAMAP" id="MF_00068">
    <property type="entry name" value="MurQ"/>
    <property type="match status" value="1"/>
</dbReference>
<keyword evidence="15" id="KW-1185">Reference proteome</keyword>
<dbReference type="GO" id="GO:0016835">
    <property type="term" value="F:carbon-oxygen lyase activity"/>
    <property type="evidence" value="ECO:0007669"/>
    <property type="project" value="UniProtKB-UniRule"/>
</dbReference>
<evidence type="ECO:0000256" key="2">
    <source>
        <dbReference type="ARBA" id="ARBA00023239"/>
    </source>
</evidence>
<comment type="similarity">
    <text evidence="7 12">Belongs to the GCKR-like family. MurNAc-6-P etherase subfamily.</text>
</comment>
<evidence type="ECO:0000256" key="10">
    <source>
        <dbReference type="ARBA" id="ARBA00077905"/>
    </source>
</evidence>
<dbReference type="Pfam" id="PF20741">
    <property type="entry name" value="GKRP-like_C"/>
    <property type="match status" value="1"/>
</dbReference>
<dbReference type="GeneID" id="78274935"/>
<dbReference type="NCBIfam" id="NF003915">
    <property type="entry name" value="PRK05441.1"/>
    <property type="match status" value="1"/>
</dbReference>
<dbReference type="Gene3D" id="1.10.8.1080">
    <property type="match status" value="1"/>
</dbReference>
<dbReference type="PANTHER" id="PTHR10088:SF4">
    <property type="entry name" value="GLUCOKINASE REGULATORY PROTEIN"/>
    <property type="match status" value="1"/>
</dbReference>
<dbReference type="GO" id="GO:0009254">
    <property type="term" value="P:peptidoglycan turnover"/>
    <property type="evidence" value="ECO:0007669"/>
    <property type="project" value="TreeGrafter"/>
</dbReference>
<dbReference type="RefSeq" id="WP_076340827.1">
    <property type="nucleotide sequence ID" value="NZ_CAPDDE010000010.1"/>
</dbReference>
<comment type="catalytic activity">
    <reaction evidence="4 12">
        <text>N-acetyl-D-muramate 6-phosphate + H2O = N-acetyl-D-glucosamine 6-phosphate + (R)-lactate</text>
        <dbReference type="Rhea" id="RHEA:26410"/>
        <dbReference type="ChEBI" id="CHEBI:15377"/>
        <dbReference type="ChEBI" id="CHEBI:16004"/>
        <dbReference type="ChEBI" id="CHEBI:57513"/>
        <dbReference type="ChEBI" id="CHEBI:58722"/>
        <dbReference type="EC" id="4.2.1.126"/>
    </reaction>
</comment>
<keyword evidence="3 12" id="KW-0119">Carbohydrate metabolism</keyword>
<evidence type="ECO:0000256" key="6">
    <source>
        <dbReference type="ARBA" id="ARBA00060672"/>
    </source>
</evidence>
<comment type="subunit">
    <text evidence="1 12">Homodimer.</text>
</comment>
<dbReference type="Pfam" id="PF22645">
    <property type="entry name" value="GKRP_SIS_N"/>
    <property type="match status" value="1"/>
</dbReference>
<evidence type="ECO:0000259" key="13">
    <source>
        <dbReference type="PROSITE" id="PS51464"/>
    </source>
</evidence>
<dbReference type="GO" id="GO:0016803">
    <property type="term" value="F:ether hydrolase activity"/>
    <property type="evidence" value="ECO:0007669"/>
    <property type="project" value="TreeGrafter"/>
</dbReference>
<dbReference type="AlphaFoldDB" id="A0A1U7NP95"/>
<evidence type="ECO:0000256" key="11">
    <source>
        <dbReference type="ARBA" id="ARBA00084049"/>
    </source>
</evidence>
<dbReference type="NCBIfam" id="TIGR00274">
    <property type="entry name" value="N-acetylmuramic acid 6-phosphate etherase"/>
    <property type="match status" value="1"/>
</dbReference>
<evidence type="ECO:0000256" key="12">
    <source>
        <dbReference type="HAMAP-Rule" id="MF_00068"/>
    </source>
</evidence>
<dbReference type="EMBL" id="MPKA01000050">
    <property type="protein sequence ID" value="OLU47395.1"/>
    <property type="molecule type" value="Genomic_DNA"/>
</dbReference>
<dbReference type="NCBIfam" id="NF009222">
    <property type="entry name" value="PRK12570.1"/>
    <property type="match status" value="1"/>
</dbReference>
<dbReference type="STRING" id="1862672.BO225_03100"/>
<dbReference type="CDD" id="cd05007">
    <property type="entry name" value="SIS_Etherase"/>
    <property type="match status" value="1"/>
</dbReference>
<feature type="active site" evidence="12">
    <location>
        <position position="115"/>
    </location>
</feature>
<feature type="domain" description="SIS" evidence="13">
    <location>
        <begin position="56"/>
        <end position="219"/>
    </location>
</feature>
<dbReference type="FunFam" id="1.10.8.1080:FF:000001">
    <property type="entry name" value="N-acetylmuramic acid 6-phosphate etherase"/>
    <property type="match status" value="1"/>
</dbReference>
<dbReference type="SUPFAM" id="SSF53697">
    <property type="entry name" value="SIS domain"/>
    <property type="match status" value="1"/>
</dbReference>
<comment type="pathway">
    <text evidence="12">Amino-sugar metabolism; N-acetylmuramate degradation.</text>
</comment>
<dbReference type="PROSITE" id="PS51464">
    <property type="entry name" value="SIS"/>
    <property type="match status" value="1"/>
</dbReference>
<dbReference type="PROSITE" id="PS01272">
    <property type="entry name" value="GCKR"/>
    <property type="match status" value="1"/>
</dbReference>
<evidence type="ECO:0000256" key="7">
    <source>
        <dbReference type="ARBA" id="ARBA00061234"/>
    </source>
</evidence>
<dbReference type="Proteomes" id="UP000186705">
    <property type="component" value="Unassembled WGS sequence"/>
</dbReference>
<feature type="active site" description="Proton donor" evidence="12">
    <location>
        <position position="84"/>
    </location>
</feature>
<dbReference type="UniPathway" id="UPA00342"/>
<evidence type="ECO:0000256" key="8">
    <source>
        <dbReference type="ARBA" id="ARBA00067056"/>
    </source>
</evidence>
<dbReference type="EC" id="4.2.1.126" evidence="8 12"/>
<evidence type="ECO:0000256" key="4">
    <source>
        <dbReference type="ARBA" id="ARBA00051747"/>
    </source>
</evidence>
<comment type="pathway">
    <text evidence="6">Cell wall biogenesis.</text>
</comment>
<dbReference type="InterPro" id="IPR040190">
    <property type="entry name" value="MURQ/GCKR"/>
</dbReference>
<evidence type="ECO:0000256" key="3">
    <source>
        <dbReference type="ARBA" id="ARBA00023277"/>
    </source>
</evidence>
<dbReference type="FunFam" id="3.40.50.10490:FF:000014">
    <property type="entry name" value="N-acetylmuramic acid 6-phosphate etherase"/>
    <property type="match status" value="1"/>
</dbReference>
<reference evidence="14 15" key="1">
    <citation type="submission" date="2016-11" db="EMBL/GenBank/DDBJ databases">
        <title>Description of two novel members of the family Erysipelotrichaceae: Ileibacterium lipovorans gen. nov., sp. nov. and Dubosiella newyorkensis, gen. nov., sp. nov.</title>
        <authorList>
            <person name="Cox L.M."/>
            <person name="Sohn J."/>
            <person name="Tyrrell K.L."/>
            <person name="Citron D.M."/>
            <person name="Lawson P.A."/>
            <person name="Patel N.B."/>
            <person name="Iizumi T."/>
            <person name="Perez-Perez G.I."/>
            <person name="Goldstein E.J."/>
            <person name="Blaser M.J."/>
        </authorList>
    </citation>
    <scope>NUCLEOTIDE SEQUENCE [LARGE SCALE GENOMIC DNA]</scope>
    <source>
        <strain evidence="14 15">NYU-BL-A4</strain>
    </source>
</reference>
<dbReference type="GO" id="GO:0097173">
    <property type="term" value="P:N-acetylmuramic acid catabolic process"/>
    <property type="evidence" value="ECO:0007669"/>
    <property type="project" value="UniProtKB-UniPathway"/>
</dbReference>
<evidence type="ECO:0000313" key="15">
    <source>
        <dbReference type="Proteomes" id="UP000186705"/>
    </source>
</evidence>
<comment type="pathway">
    <text evidence="5">Amino-sugar metabolism; 1,6-anhydro-N-acetylmuramate degradation.</text>
</comment>
<evidence type="ECO:0000256" key="1">
    <source>
        <dbReference type="ARBA" id="ARBA00011738"/>
    </source>
</evidence>
<sequence>MIDLSKLTTEQENPRTKQLSAMGIREAIEIMNEENLQAVKCIESQYDRLERVIEMTSDALERGRRIVYIGAGTSGRIGLLDAVECPPTFGVDYETVIGLIAGGENAFVKAVEGAEDSKEQGRADLEAIHLSKEDVVIGLAASGRTPYVIGALEYARQIGAHRAAIVCNEKSPISQICPLTIEAIAGPEVLTGSTRLKAGTATKLICNMISTLSMIRIGKVYKNYMVDVKMTNEKLKTRAVNIVMSVTDCSKEQAQKALEMAQGQVRNAIVMILLGCSKEEAEAALEQAGGQIQKLVKEEQ</sequence>
<dbReference type="OrthoDB" id="9813395at2"/>
<comment type="miscellaneous">
    <text evidence="12">A lyase-type mechanism (elimination/hydration) is suggested for the cleavage of the lactyl ether bond of MurNAc 6-phosphate, with the formation of an alpha,beta-unsaturated aldehyde intermediate with (E)-stereochemistry, followed by the syn addition of water to give product.</text>
</comment>
<dbReference type="GO" id="GO:0046348">
    <property type="term" value="P:amino sugar catabolic process"/>
    <property type="evidence" value="ECO:0007669"/>
    <property type="project" value="InterPro"/>
</dbReference>
<accession>A0A1U7NP95</accession>
<comment type="caution">
    <text evidence="14">The sequence shown here is derived from an EMBL/GenBank/DDBJ whole genome shotgun (WGS) entry which is preliminary data.</text>
</comment>
<dbReference type="InterPro" id="IPR005488">
    <property type="entry name" value="Etherase_MurQ"/>
</dbReference>
<dbReference type="GO" id="GO:0097367">
    <property type="term" value="F:carbohydrate derivative binding"/>
    <property type="evidence" value="ECO:0007669"/>
    <property type="project" value="InterPro"/>
</dbReference>
<name>A0A1U7NP95_9FIRM</name>
<proteinExistence type="inferred from homology"/>
<dbReference type="InterPro" id="IPR001347">
    <property type="entry name" value="SIS_dom"/>
</dbReference>
<dbReference type="InterPro" id="IPR005486">
    <property type="entry name" value="Glucokinase_regulatory_CS"/>
</dbReference>
<organism evidence="14 15">
    <name type="scientific">Dubosiella newyorkensis</name>
    <dbReference type="NCBI Taxonomy" id="1862672"/>
    <lineage>
        <taxon>Bacteria</taxon>
        <taxon>Bacillati</taxon>
        <taxon>Bacillota</taxon>
        <taxon>Erysipelotrichia</taxon>
        <taxon>Erysipelotrichales</taxon>
        <taxon>Erysipelotrichaceae</taxon>
        <taxon>Dubosiella</taxon>
    </lineage>
</organism>
<evidence type="ECO:0000256" key="5">
    <source>
        <dbReference type="ARBA" id="ARBA00060595"/>
    </source>
</evidence>
<keyword evidence="2 12" id="KW-0456">Lyase</keyword>